<organism evidence="1 2">
    <name type="scientific">Alteromonas arenosi</name>
    <dbReference type="NCBI Taxonomy" id="3055817"/>
    <lineage>
        <taxon>Bacteria</taxon>
        <taxon>Pseudomonadati</taxon>
        <taxon>Pseudomonadota</taxon>
        <taxon>Gammaproteobacteria</taxon>
        <taxon>Alteromonadales</taxon>
        <taxon>Alteromonadaceae</taxon>
        <taxon>Alteromonas/Salinimonas group</taxon>
        <taxon>Alteromonas</taxon>
    </lineage>
</organism>
<dbReference type="EMBL" id="JAUCBP010000014">
    <property type="protein sequence ID" value="MDM7862340.1"/>
    <property type="molecule type" value="Genomic_DNA"/>
</dbReference>
<dbReference type="RefSeq" id="WP_289367283.1">
    <property type="nucleotide sequence ID" value="NZ_JAUCBP010000014.1"/>
</dbReference>
<sequence length="405" mass="45174">MLVPTVGISAEVTFSGFATLGATYHSHDELRFRSTLLNKTRDNFTLASDSVIGGQLNVQIDPQWDFVTQVVIQDRADTDWSNYFEKAFIRFKPHRNWAVRAGRMHSNVYLLSDIRTVGYAYPWARPPLDFYSSSAVAASTDGVDIQYSRDIFSGFAKFSLTVGESQARLNGDSGRLRIDYEDIVTFSAEYSRGPWQLKASLSSSRSDNLQFDSFNQFTAVLATIPTSLWPEIPQLLEQFDPEGERANFASFGFKYDDLRWNIQAELGRYGADWLLFPSARFGYLSVGYYFDDLLPYVVLSGQSPEDEATCISAPTLPAGIPQELAFTINALAEIADASVTGPLIDQTTLSAGVRWDFANDWVMKFQIDHIDIDYPGSGAFGNNNPALEKTPHSMNVVHLGLSTVF</sequence>
<comment type="caution">
    <text evidence="1">The sequence shown here is derived from an EMBL/GenBank/DDBJ whole genome shotgun (WGS) entry which is preliminary data.</text>
</comment>
<dbReference type="InterPro" id="IPR023614">
    <property type="entry name" value="Porin_dom_sf"/>
</dbReference>
<dbReference type="Gene3D" id="2.40.160.10">
    <property type="entry name" value="Porin"/>
    <property type="match status" value="1"/>
</dbReference>
<reference evidence="1 2" key="1">
    <citation type="submission" date="2023-06" db="EMBL/GenBank/DDBJ databases">
        <title>Alteromonas sp. ASW11-36 isolated from intertidal sand.</title>
        <authorList>
            <person name="Li Y."/>
        </authorList>
    </citation>
    <scope>NUCLEOTIDE SEQUENCE [LARGE SCALE GENOMIC DNA]</scope>
    <source>
        <strain evidence="1 2">ASW11-36</strain>
    </source>
</reference>
<dbReference type="Proteomes" id="UP001234343">
    <property type="component" value="Unassembled WGS sequence"/>
</dbReference>
<evidence type="ECO:0008006" key="3">
    <source>
        <dbReference type="Google" id="ProtNLM"/>
    </source>
</evidence>
<protein>
    <recommendedName>
        <fullName evidence="3">Porin</fullName>
    </recommendedName>
</protein>
<evidence type="ECO:0000313" key="1">
    <source>
        <dbReference type="EMBL" id="MDM7862340.1"/>
    </source>
</evidence>
<evidence type="ECO:0000313" key="2">
    <source>
        <dbReference type="Proteomes" id="UP001234343"/>
    </source>
</evidence>
<keyword evidence="2" id="KW-1185">Reference proteome</keyword>
<proteinExistence type="predicted"/>
<name>A0ABT7T1L5_9ALTE</name>
<dbReference type="SUPFAM" id="SSF56935">
    <property type="entry name" value="Porins"/>
    <property type="match status" value="1"/>
</dbReference>
<accession>A0ABT7T1L5</accession>
<gene>
    <name evidence="1" type="ORF">QTP81_17160</name>
</gene>